<keyword evidence="2" id="KW-1185">Reference proteome</keyword>
<accession>A0ACD0P440</accession>
<sequence length="302" mass="32450">MGKSSKDKRDIYYRQGKTEGYRARSAYKLLHLNEQYGFLGGASAYALEASASDSASVLGSTSTPKSRALKPTPRRVVDLCAAPGSWSQVISNRLSSLPDSRLVAVDLQSMAPLPGVVEIIGDITTSATALAVSRALGGQKAELVVCDGAPDVTGLHDLDEYLQSQLLLAATQITFRLLERGGTFVAKIFTSARNKNDPSSRSSSGDLLVAQLRTFFEKVEVSKPRSSRSNSVEHFIVCEGFLPPVGFDLCSDLTLVEFANLLKKVSDPEIDGRLTGVTKEGREMLKKVIPFVAGGDLSGFNE</sequence>
<evidence type="ECO:0000313" key="2">
    <source>
        <dbReference type="Proteomes" id="UP000245626"/>
    </source>
</evidence>
<reference evidence="1 2" key="1">
    <citation type="journal article" date="2018" name="Mol. Biol. Evol.">
        <title>Broad Genomic Sampling Reveals a Smut Pathogenic Ancestry of the Fungal Clade Ustilaginomycotina.</title>
        <authorList>
            <person name="Kijpornyongpan T."/>
            <person name="Mondo S.J."/>
            <person name="Barry K."/>
            <person name="Sandor L."/>
            <person name="Lee J."/>
            <person name="Lipzen A."/>
            <person name="Pangilinan J."/>
            <person name="LaButti K."/>
            <person name="Hainaut M."/>
            <person name="Henrissat B."/>
            <person name="Grigoriev I.V."/>
            <person name="Spatafora J.W."/>
            <person name="Aime M.C."/>
        </authorList>
    </citation>
    <scope>NUCLEOTIDE SEQUENCE [LARGE SCALE GENOMIC DNA]</scope>
    <source>
        <strain evidence="1 2">SA 807</strain>
    </source>
</reference>
<protein>
    <submittedName>
        <fullName evidence="1">FtsJ-domain-containing protein</fullName>
    </submittedName>
</protein>
<evidence type="ECO:0000313" key="1">
    <source>
        <dbReference type="EMBL" id="PWN52865.1"/>
    </source>
</evidence>
<organism evidence="1 2">
    <name type="scientific">Violaceomyces palustris</name>
    <dbReference type="NCBI Taxonomy" id="1673888"/>
    <lineage>
        <taxon>Eukaryota</taxon>
        <taxon>Fungi</taxon>
        <taxon>Dikarya</taxon>
        <taxon>Basidiomycota</taxon>
        <taxon>Ustilaginomycotina</taxon>
        <taxon>Ustilaginomycetes</taxon>
        <taxon>Violaceomycetales</taxon>
        <taxon>Violaceomycetaceae</taxon>
        <taxon>Violaceomyces</taxon>
    </lineage>
</organism>
<gene>
    <name evidence="1" type="ORF">IE53DRAFT_384683</name>
</gene>
<proteinExistence type="predicted"/>
<dbReference type="EMBL" id="KZ819754">
    <property type="protein sequence ID" value="PWN52865.1"/>
    <property type="molecule type" value="Genomic_DNA"/>
</dbReference>
<name>A0ACD0P440_9BASI</name>
<dbReference type="Proteomes" id="UP000245626">
    <property type="component" value="Unassembled WGS sequence"/>
</dbReference>